<dbReference type="Proteomes" id="UP000824179">
    <property type="component" value="Unassembled WGS sequence"/>
</dbReference>
<dbReference type="InterPro" id="IPR010905">
    <property type="entry name" value="Glyco_hydro_88"/>
</dbReference>
<dbReference type="InterPro" id="IPR052043">
    <property type="entry name" value="PolySaccharide_Degr_Enz"/>
</dbReference>
<dbReference type="InterPro" id="IPR008928">
    <property type="entry name" value="6-hairpin_glycosidase_sf"/>
</dbReference>
<dbReference type="PANTHER" id="PTHR33886">
    <property type="entry name" value="UNSATURATED RHAMNOGALACTURONAN HYDROLASE (EUROFUNG)"/>
    <property type="match status" value="1"/>
</dbReference>
<sequence length="379" mass="43935">MDYSVIDRYIDRLIEDTTPDAPIWNIENIRHGKKPAWNYIDGCMMTSLYSIYLQTGNKKYLGFIDKFVDYYVFEDGSVRGYELDTYNLDNLNEGRILFDLYRETGKEKYKKAADLLYEQIKGQPRTGTGNFWHKKIYPNQVWLDGLYMAQVFYTRYETELGGCKNYGDIVAQFKSVYDNMYDKNKRLYYHGWDWSRQAFWADKATGLSKSFWLRSVGWYTVGLVDVIGYFVGHEELKQELIAIFRQTIEGLEQYIDKDKHMFYQVVDQGGREGNYLETSGSAMISYAMMKGARLGIIDGRFAKVGEEVFNGICSEYLTEEDGKLNLGGICLVAGLGPENNRRRDGTFEYYISEPVVENDAKGTGPFVMAYTELMQLHKS</sequence>
<gene>
    <name evidence="2" type="ORF">IAB90_04350</name>
</gene>
<organism evidence="2 3">
    <name type="scientific">Candidatus Coproplasma stercoripullorum</name>
    <dbReference type="NCBI Taxonomy" id="2840751"/>
    <lineage>
        <taxon>Bacteria</taxon>
        <taxon>Bacillati</taxon>
        <taxon>Bacillota</taxon>
        <taxon>Clostridia</taxon>
        <taxon>Eubacteriales</taxon>
        <taxon>Candidatus Coproplasma</taxon>
    </lineage>
</organism>
<dbReference type="PANTHER" id="PTHR33886:SF8">
    <property type="entry name" value="UNSATURATED RHAMNOGALACTURONAN HYDROLASE (EUROFUNG)"/>
    <property type="match status" value="1"/>
</dbReference>
<comment type="caution">
    <text evidence="2">The sequence shown here is derived from an EMBL/GenBank/DDBJ whole genome shotgun (WGS) entry which is preliminary data.</text>
</comment>
<evidence type="ECO:0000313" key="2">
    <source>
        <dbReference type="EMBL" id="HIR39597.1"/>
    </source>
</evidence>
<dbReference type="InterPro" id="IPR012341">
    <property type="entry name" value="6hp_glycosidase-like_sf"/>
</dbReference>
<reference evidence="2" key="2">
    <citation type="journal article" date="2021" name="PeerJ">
        <title>Extensive microbial diversity within the chicken gut microbiome revealed by metagenomics and culture.</title>
        <authorList>
            <person name="Gilroy R."/>
            <person name="Ravi A."/>
            <person name="Getino M."/>
            <person name="Pursley I."/>
            <person name="Horton D.L."/>
            <person name="Alikhan N.F."/>
            <person name="Baker D."/>
            <person name="Gharbi K."/>
            <person name="Hall N."/>
            <person name="Watson M."/>
            <person name="Adriaenssens E.M."/>
            <person name="Foster-Nyarko E."/>
            <person name="Jarju S."/>
            <person name="Secka A."/>
            <person name="Antonio M."/>
            <person name="Oren A."/>
            <person name="Chaudhuri R.R."/>
            <person name="La Ragione R."/>
            <person name="Hildebrand F."/>
            <person name="Pallen M.J."/>
        </authorList>
    </citation>
    <scope>NUCLEOTIDE SEQUENCE</scope>
    <source>
        <strain evidence="2">ChiW25-3613</strain>
    </source>
</reference>
<dbReference type="EMBL" id="DVHB01000075">
    <property type="protein sequence ID" value="HIR39597.1"/>
    <property type="molecule type" value="Genomic_DNA"/>
</dbReference>
<dbReference type="GO" id="GO:0005975">
    <property type="term" value="P:carbohydrate metabolic process"/>
    <property type="evidence" value="ECO:0007669"/>
    <property type="project" value="InterPro"/>
</dbReference>
<evidence type="ECO:0000313" key="3">
    <source>
        <dbReference type="Proteomes" id="UP000824179"/>
    </source>
</evidence>
<evidence type="ECO:0000256" key="1">
    <source>
        <dbReference type="ARBA" id="ARBA00022801"/>
    </source>
</evidence>
<proteinExistence type="predicted"/>
<protein>
    <submittedName>
        <fullName evidence="2">Glycoside hydrolase family 88 protein</fullName>
    </submittedName>
</protein>
<dbReference type="SUPFAM" id="SSF48208">
    <property type="entry name" value="Six-hairpin glycosidases"/>
    <property type="match status" value="1"/>
</dbReference>
<dbReference type="GO" id="GO:0016787">
    <property type="term" value="F:hydrolase activity"/>
    <property type="evidence" value="ECO:0007669"/>
    <property type="project" value="UniProtKB-KW"/>
</dbReference>
<dbReference type="Gene3D" id="1.50.10.10">
    <property type="match status" value="1"/>
</dbReference>
<dbReference type="Pfam" id="PF07470">
    <property type="entry name" value="Glyco_hydro_88"/>
    <property type="match status" value="1"/>
</dbReference>
<dbReference type="AlphaFoldDB" id="A0A9D1AG73"/>
<name>A0A9D1AG73_9FIRM</name>
<accession>A0A9D1AG73</accession>
<reference evidence="2" key="1">
    <citation type="submission" date="2020-10" db="EMBL/GenBank/DDBJ databases">
        <authorList>
            <person name="Gilroy R."/>
        </authorList>
    </citation>
    <scope>NUCLEOTIDE SEQUENCE</scope>
    <source>
        <strain evidence="2">ChiW25-3613</strain>
    </source>
</reference>
<keyword evidence="1 2" id="KW-0378">Hydrolase</keyword>